<reference evidence="3 4" key="1">
    <citation type="submission" date="2016-03" db="EMBL/GenBank/DDBJ databases">
        <title>Comparative genomics of Pseudogymnoascus destructans, the fungus causing white-nose syndrome of bats.</title>
        <authorList>
            <person name="Palmer J.M."/>
            <person name="Drees K.P."/>
            <person name="Foster J.T."/>
            <person name="Lindner D.L."/>
        </authorList>
    </citation>
    <scope>NUCLEOTIDE SEQUENCE [LARGE SCALE GENOMIC DNA]</scope>
    <source>
        <strain evidence="3 4">UAMH 10579</strain>
    </source>
</reference>
<gene>
    <name evidence="3" type="ORF">VE01_04548</name>
</gene>
<dbReference type="OrthoDB" id="506431at2759"/>
<organism evidence="3 4">
    <name type="scientific">Pseudogymnoascus verrucosus</name>
    <dbReference type="NCBI Taxonomy" id="342668"/>
    <lineage>
        <taxon>Eukaryota</taxon>
        <taxon>Fungi</taxon>
        <taxon>Dikarya</taxon>
        <taxon>Ascomycota</taxon>
        <taxon>Pezizomycotina</taxon>
        <taxon>Leotiomycetes</taxon>
        <taxon>Thelebolales</taxon>
        <taxon>Thelebolaceae</taxon>
        <taxon>Pseudogymnoascus</taxon>
    </lineage>
</organism>
<sequence length="323" mass="34655">MATKNFTKGLAPLRLQLQGKPTGHGQHARHLIYSSSAPIHRTIRSPLSQCRQYSTPPPSQTPDVPTPRHNDLRSQLNASTPPPPRSDHPPPPPPRSQRKSVRPLILASGFLLLGLSVGKFSTGLLAPPPLPSPESPEGQKLTTALRADAEALPLAKSMAGEEWESWDAYTTPGGDGLANRLTSGPLGGYGGIGYQRVFCNKTTGEYVVLAWLGRGLSGWPGVVHGGLLATLLDECLARTGMRGLDGGVGVTARLELGYKRPVKSAGWWVVRSWMEEGADNGKNKRKAWVKGRVEDLAGSVYTEGRALYVVPKNVKLAGLGDKF</sequence>
<dbReference type="InterPro" id="IPR006683">
    <property type="entry name" value="Thioestr_dom"/>
</dbReference>
<dbReference type="Gene3D" id="3.10.129.10">
    <property type="entry name" value="Hotdog Thioesterase"/>
    <property type="match status" value="1"/>
</dbReference>
<dbReference type="InterPro" id="IPR052061">
    <property type="entry name" value="PTE-AB_protein"/>
</dbReference>
<dbReference type="InterPro" id="IPR029069">
    <property type="entry name" value="HotDog_dom_sf"/>
</dbReference>
<evidence type="ECO:0000259" key="2">
    <source>
        <dbReference type="Pfam" id="PF03061"/>
    </source>
</evidence>
<dbReference type="Proteomes" id="UP000091956">
    <property type="component" value="Unassembled WGS sequence"/>
</dbReference>
<feature type="domain" description="Thioesterase" evidence="2">
    <location>
        <begin position="221"/>
        <end position="275"/>
    </location>
</feature>
<keyword evidence="4" id="KW-1185">Reference proteome</keyword>
<dbReference type="SUPFAM" id="SSF54637">
    <property type="entry name" value="Thioesterase/thiol ester dehydrase-isomerase"/>
    <property type="match status" value="1"/>
</dbReference>
<evidence type="ECO:0000256" key="1">
    <source>
        <dbReference type="SAM" id="MobiDB-lite"/>
    </source>
</evidence>
<protein>
    <recommendedName>
        <fullName evidence="2">Thioesterase domain-containing protein</fullName>
    </recommendedName>
</protein>
<reference evidence="4" key="2">
    <citation type="journal article" date="2018" name="Nat. Commun.">
        <title>Extreme sensitivity to ultraviolet light in the fungal pathogen causing white-nose syndrome of bats.</title>
        <authorList>
            <person name="Palmer J.M."/>
            <person name="Drees K.P."/>
            <person name="Foster J.T."/>
            <person name="Lindner D.L."/>
        </authorList>
    </citation>
    <scope>NUCLEOTIDE SEQUENCE [LARGE SCALE GENOMIC DNA]</scope>
    <source>
        <strain evidence="4">UAMH 10579</strain>
    </source>
</reference>
<dbReference type="STRING" id="342668.A0A1B8GP71"/>
<dbReference type="Pfam" id="PF03061">
    <property type="entry name" value="4HBT"/>
    <property type="match status" value="1"/>
</dbReference>
<proteinExistence type="predicted"/>
<dbReference type="EMBL" id="KV460221">
    <property type="protein sequence ID" value="OBT97639.1"/>
    <property type="molecule type" value="Genomic_DNA"/>
</dbReference>
<accession>A0A1B8GP71</accession>
<name>A0A1B8GP71_9PEZI</name>
<evidence type="ECO:0000313" key="4">
    <source>
        <dbReference type="Proteomes" id="UP000091956"/>
    </source>
</evidence>
<dbReference type="CDD" id="cd03443">
    <property type="entry name" value="PaaI_thioesterase"/>
    <property type="match status" value="1"/>
</dbReference>
<dbReference type="PANTHER" id="PTHR47260">
    <property type="entry name" value="UPF0644 PROTEIN PB2B4.06"/>
    <property type="match status" value="1"/>
</dbReference>
<feature type="region of interest" description="Disordered" evidence="1">
    <location>
        <begin position="48"/>
        <end position="100"/>
    </location>
</feature>
<dbReference type="AlphaFoldDB" id="A0A1B8GP71"/>
<dbReference type="RefSeq" id="XP_018131372.1">
    <property type="nucleotide sequence ID" value="XM_018274019.1"/>
</dbReference>
<evidence type="ECO:0000313" key="3">
    <source>
        <dbReference type="EMBL" id="OBT97639.1"/>
    </source>
</evidence>
<dbReference type="GeneID" id="28837934"/>
<feature type="compositionally biased region" description="Pro residues" evidence="1">
    <location>
        <begin position="80"/>
        <end position="95"/>
    </location>
</feature>
<dbReference type="PANTHER" id="PTHR47260:SF1">
    <property type="entry name" value="UPF0644 PROTEIN PB2B4.06"/>
    <property type="match status" value="1"/>
</dbReference>